<keyword evidence="3" id="KW-0238">DNA-binding</keyword>
<comment type="caution">
    <text evidence="5">The sequence shown here is derived from an EMBL/GenBank/DDBJ whole genome shotgun (WGS) entry which is preliminary data.</text>
</comment>
<keyword evidence="5" id="KW-0378">Hydrolase</keyword>
<dbReference type="InterPro" id="IPR044946">
    <property type="entry name" value="Restrct_endonuc_typeI_TRD_sf"/>
</dbReference>
<dbReference type="CDD" id="cd16961">
    <property type="entry name" value="RMtype1_S_TRD-CR_like"/>
    <property type="match status" value="1"/>
</dbReference>
<dbReference type="PANTHER" id="PTHR43140:SF1">
    <property type="entry name" value="TYPE I RESTRICTION ENZYME ECOKI SPECIFICITY SUBUNIT"/>
    <property type="match status" value="1"/>
</dbReference>
<dbReference type="Proteomes" id="UP000273786">
    <property type="component" value="Unassembled WGS sequence"/>
</dbReference>
<dbReference type="SUPFAM" id="SSF116734">
    <property type="entry name" value="DNA methylase specificity domain"/>
    <property type="match status" value="2"/>
</dbReference>
<evidence type="ECO:0000256" key="3">
    <source>
        <dbReference type="ARBA" id="ARBA00023125"/>
    </source>
</evidence>
<evidence type="ECO:0000313" key="6">
    <source>
        <dbReference type="Proteomes" id="UP000273786"/>
    </source>
</evidence>
<keyword evidence="6" id="KW-1185">Reference proteome</keyword>
<dbReference type="Pfam" id="PF01420">
    <property type="entry name" value="Methylase_S"/>
    <property type="match status" value="1"/>
</dbReference>
<keyword evidence="5" id="KW-0255">Endonuclease</keyword>
<dbReference type="CDD" id="cd17267">
    <property type="entry name" value="RMtype1_S_EcoAO83I-TRD1-CR1_like"/>
    <property type="match status" value="1"/>
</dbReference>
<evidence type="ECO:0000313" key="5">
    <source>
        <dbReference type="EMBL" id="RRH90119.1"/>
    </source>
</evidence>
<dbReference type="Gene3D" id="1.10.287.1120">
    <property type="entry name" value="Bipartite methylase S protein"/>
    <property type="match status" value="1"/>
</dbReference>
<dbReference type="GO" id="GO:0004519">
    <property type="term" value="F:endonuclease activity"/>
    <property type="evidence" value="ECO:0007669"/>
    <property type="project" value="UniProtKB-KW"/>
</dbReference>
<proteinExistence type="inferred from homology"/>
<dbReference type="InterPro" id="IPR051212">
    <property type="entry name" value="Type-I_RE_S_subunit"/>
</dbReference>
<keyword evidence="2" id="KW-0680">Restriction system</keyword>
<dbReference type="GO" id="GO:0009307">
    <property type="term" value="P:DNA restriction-modification system"/>
    <property type="evidence" value="ECO:0007669"/>
    <property type="project" value="UniProtKB-KW"/>
</dbReference>
<gene>
    <name evidence="5" type="ORF">EH240_33390</name>
</gene>
<accession>A0A3P3EUP2</accession>
<evidence type="ECO:0000256" key="2">
    <source>
        <dbReference type="ARBA" id="ARBA00022747"/>
    </source>
</evidence>
<organism evidence="5 6">
    <name type="scientific">Mesorhizobium tamadayense</name>
    <dbReference type="NCBI Taxonomy" id="425306"/>
    <lineage>
        <taxon>Bacteria</taxon>
        <taxon>Pseudomonadati</taxon>
        <taxon>Pseudomonadota</taxon>
        <taxon>Alphaproteobacteria</taxon>
        <taxon>Hyphomicrobiales</taxon>
        <taxon>Phyllobacteriaceae</taxon>
        <taxon>Mesorhizobium</taxon>
    </lineage>
</organism>
<dbReference type="PANTHER" id="PTHR43140">
    <property type="entry name" value="TYPE-1 RESTRICTION ENZYME ECOKI SPECIFICITY PROTEIN"/>
    <property type="match status" value="1"/>
</dbReference>
<dbReference type="Gene3D" id="3.90.220.20">
    <property type="entry name" value="DNA methylase specificity domains"/>
    <property type="match status" value="2"/>
</dbReference>
<evidence type="ECO:0000256" key="1">
    <source>
        <dbReference type="ARBA" id="ARBA00010923"/>
    </source>
</evidence>
<dbReference type="OrthoDB" id="164285at2"/>
<dbReference type="GO" id="GO:0003677">
    <property type="term" value="F:DNA binding"/>
    <property type="evidence" value="ECO:0007669"/>
    <property type="project" value="UniProtKB-KW"/>
</dbReference>
<sequence length="460" mass="52741">MNIQPNNRPVEVKSNQRPAAYPSYKPARVHWLGEIPAHWQEKRGKYFFREIDERSATGEEELLSVSHTTGVTPRSQKNVTMFKAESYVGHKVAKPNDVVINTMWAWMSALGVSKHVGIVSPAYGVYRPLNQSDFLPEYIDYLLRTPLLKWEYICRSTGIRSSRLRLYPDKFLDIAFPCPPRVEQERMVAFLRAKEVQVRRLIRNKRRLIGLLNEQKQAIIYQAVTRGLSRDAPMKPTGIDWMPAVPAHWEVVSLKRVCFLHRGYDLPDEKRIEGPYPVVSSAGVIGSHDKFMTRGPGVATGRYGSTGRLFYIEEDFWPHNTALYVSQFQGNLPRYVFYLLQTLRYDEYSDKSAVPGIDRKDLHDIRVAKAPQKEQQAIAGKIDEDLAELDQAIEKIVSEIRLIREYRERLIADVVTGKVDVRHIEISAPANELALDEDEALEEYLEPEEAEVMEGADADE</sequence>
<protein>
    <submittedName>
        <fullName evidence="5">Restriction endonuclease subunit S</fullName>
    </submittedName>
</protein>
<feature type="domain" description="Type I restriction modification DNA specificity" evidence="4">
    <location>
        <begin position="247"/>
        <end position="384"/>
    </location>
</feature>
<reference evidence="5 6" key="1">
    <citation type="submission" date="2018-11" db="EMBL/GenBank/DDBJ databases">
        <title>the genome of Mesorhizobium tamadayense DSM 28320.</title>
        <authorList>
            <person name="Gao J."/>
        </authorList>
    </citation>
    <scope>NUCLEOTIDE SEQUENCE [LARGE SCALE GENOMIC DNA]</scope>
    <source>
        <strain evidence="5 6">DSM 28320</strain>
    </source>
</reference>
<evidence type="ECO:0000259" key="4">
    <source>
        <dbReference type="Pfam" id="PF01420"/>
    </source>
</evidence>
<dbReference type="EMBL" id="RQXT01000072">
    <property type="protein sequence ID" value="RRH90119.1"/>
    <property type="molecule type" value="Genomic_DNA"/>
</dbReference>
<keyword evidence="5" id="KW-0540">Nuclease</keyword>
<dbReference type="AlphaFoldDB" id="A0A3P3EUP2"/>
<dbReference type="InterPro" id="IPR000055">
    <property type="entry name" value="Restrct_endonuc_typeI_TRD"/>
</dbReference>
<comment type="similarity">
    <text evidence="1">Belongs to the type-I restriction system S methylase family.</text>
</comment>
<name>A0A3P3EUP2_9HYPH</name>